<keyword evidence="2 4" id="KW-0378">Hydrolase</keyword>
<evidence type="ECO:0000256" key="1">
    <source>
        <dbReference type="ARBA" id="ARBA00022729"/>
    </source>
</evidence>
<dbReference type="Gene3D" id="3.20.20.80">
    <property type="entry name" value="Glycosidases"/>
    <property type="match status" value="1"/>
</dbReference>
<dbReference type="AlphaFoldDB" id="A0A6C2UGF0"/>
<proteinExistence type="inferred from homology"/>
<evidence type="ECO:0000256" key="4">
    <source>
        <dbReference type="RuleBase" id="RU361153"/>
    </source>
</evidence>
<accession>A0A6C2UGF0</accession>
<dbReference type="GO" id="GO:0005576">
    <property type="term" value="C:extracellular region"/>
    <property type="evidence" value="ECO:0007669"/>
    <property type="project" value="TreeGrafter"/>
</dbReference>
<evidence type="ECO:0000313" key="7">
    <source>
        <dbReference type="Proteomes" id="UP000346198"/>
    </source>
</evidence>
<dbReference type="PANTHER" id="PTHR31297">
    <property type="entry name" value="GLUCAN ENDO-1,6-BETA-GLUCOSIDASE B"/>
    <property type="match status" value="1"/>
</dbReference>
<dbReference type="GO" id="GO:0009986">
    <property type="term" value="C:cell surface"/>
    <property type="evidence" value="ECO:0007669"/>
    <property type="project" value="TreeGrafter"/>
</dbReference>
<dbReference type="InterPro" id="IPR017853">
    <property type="entry name" value="GH"/>
</dbReference>
<organism evidence="6 7">
    <name type="scientific">Pontiella sulfatireligans</name>
    <dbReference type="NCBI Taxonomy" id="2750658"/>
    <lineage>
        <taxon>Bacteria</taxon>
        <taxon>Pseudomonadati</taxon>
        <taxon>Kiritimatiellota</taxon>
        <taxon>Kiritimatiellia</taxon>
        <taxon>Kiritimatiellales</taxon>
        <taxon>Pontiellaceae</taxon>
        <taxon>Pontiella</taxon>
    </lineage>
</organism>
<dbReference type="Pfam" id="PF00150">
    <property type="entry name" value="Cellulase"/>
    <property type="match status" value="1"/>
</dbReference>
<keyword evidence="7" id="KW-1185">Reference proteome</keyword>
<dbReference type="PANTHER" id="PTHR31297:SF17">
    <property type="entry name" value="ENDOGLUCANASE"/>
    <property type="match status" value="1"/>
</dbReference>
<gene>
    <name evidence="6" type="primary">celH_1</name>
    <name evidence="6" type="ORF">SCARR_01265</name>
</gene>
<dbReference type="Proteomes" id="UP000346198">
    <property type="component" value="Unassembled WGS sequence"/>
</dbReference>
<dbReference type="InterPro" id="IPR050386">
    <property type="entry name" value="Glycosyl_hydrolase_5"/>
</dbReference>
<protein>
    <submittedName>
        <fullName evidence="6">Endoglucanase H</fullName>
    </submittedName>
</protein>
<dbReference type="GO" id="GO:0009251">
    <property type="term" value="P:glucan catabolic process"/>
    <property type="evidence" value="ECO:0007669"/>
    <property type="project" value="TreeGrafter"/>
</dbReference>
<name>A0A6C2UGF0_9BACT</name>
<keyword evidence="3 4" id="KW-0326">Glycosidase</keyword>
<dbReference type="EMBL" id="CAAHFH010000001">
    <property type="protein sequence ID" value="VGO19208.1"/>
    <property type="molecule type" value="Genomic_DNA"/>
</dbReference>
<reference evidence="6 7" key="1">
    <citation type="submission" date="2019-04" db="EMBL/GenBank/DDBJ databases">
        <authorList>
            <person name="Van Vliet M D."/>
        </authorList>
    </citation>
    <scope>NUCLEOTIDE SEQUENCE [LARGE SCALE GENOMIC DNA]</scope>
    <source>
        <strain evidence="6 7">F21</strain>
    </source>
</reference>
<keyword evidence="1" id="KW-0732">Signal</keyword>
<sequence>MGFLQSATSADCARDAFYWNSRIGRGINFGNTFESPKEKEGFRRLKLEHFDLIKSAGFDSVRIPVRWSDHAGTKPPYRIDPEFQDRVDRAIKEALSRDLTVIVNMHHYRELMDDPEKHEERFLSIWKQLAEHYRDYPLALYFEPLNEPVGKLNAARWNGLQNKAVQLIRKTNPERAVLIAPIGWNRIDELGNLEVPDANNLIVSVHYYEPHEFTHQGARWVDAPRPLGIRWTGSAEERRMVEEEMKAAVSWSKTHSIPVNIGEFGAYSKADMESRRQWTTFIREQAEANGISWNYWELYSVFGIYDSENNFWRKELLDALLPDNKIDESQKRSNSRTITEE</sequence>
<dbReference type="InterPro" id="IPR001547">
    <property type="entry name" value="Glyco_hydro_5"/>
</dbReference>
<dbReference type="SUPFAM" id="SSF51445">
    <property type="entry name" value="(Trans)glycosidases"/>
    <property type="match status" value="1"/>
</dbReference>
<evidence type="ECO:0000256" key="3">
    <source>
        <dbReference type="ARBA" id="ARBA00023295"/>
    </source>
</evidence>
<evidence type="ECO:0000256" key="2">
    <source>
        <dbReference type="ARBA" id="ARBA00022801"/>
    </source>
</evidence>
<evidence type="ECO:0000313" key="6">
    <source>
        <dbReference type="EMBL" id="VGO19208.1"/>
    </source>
</evidence>
<feature type="domain" description="Glycoside hydrolase family 5" evidence="5">
    <location>
        <begin position="50"/>
        <end position="298"/>
    </location>
</feature>
<evidence type="ECO:0000259" key="5">
    <source>
        <dbReference type="Pfam" id="PF00150"/>
    </source>
</evidence>
<comment type="similarity">
    <text evidence="4">Belongs to the glycosyl hydrolase 5 (cellulase A) family.</text>
</comment>
<dbReference type="RefSeq" id="WP_136060625.1">
    <property type="nucleotide sequence ID" value="NZ_CAAHFH010000001.1"/>
</dbReference>
<dbReference type="GO" id="GO:0008422">
    <property type="term" value="F:beta-glucosidase activity"/>
    <property type="evidence" value="ECO:0007669"/>
    <property type="project" value="TreeGrafter"/>
</dbReference>